<dbReference type="GO" id="GO:0005886">
    <property type="term" value="C:plasma membrane"/>
    <property type="evidence" value="ECO:0007669"/>
    <property type="project" value="UniProtKB-SubCell"/>
</dbReference>
<evidence type="ECO:0000256" key="6">
    <source>
        <dbReference type="SAM" id="Phobius"/>
    </source>
</evidence>
<evidence type="ECO:0000256" key="5">
    <source>
        <dbReference type="ARBA" id="ARBA00023136"/>
    </source>
</evidence>
<keyword evidence="3 6" id="KW-0812">Transmembrane</keyword>
<dbReference type="OrthoDB" id="9792579at2"/>
<keyword evidence="5 6" id="KW-0472">Membrane</keyword>
<keyword evidence="4 6" id="KW-1133">Transmembrane helix</keyword>
<reference evidence="8" key="1">
    <citation type="journal article" date="1998" name="Genome Res.">
        <title>A comparative analysis of ABC transporters in complete microbial genomes.</title>
        <authorList>
            <person name="Tomii K."/>
            <person name="Kanehisa M."/>
        </authorList>
    </citation>
    <scope>NUCLEOTIDE SEQUENCE</scope>
</reference>
<dbReference type="InterPro" id="IPR001851">
    <property type="entry name" value="ABC_transp_permease"/>
</dbReference>
<reference evidence="8" key="2">
    <citation type="journal article" date="1999" name="J. Mol. Biol.">
        <title>ABC-ATPases, adaptable energy generators fuelling transmembrane movement of a variety of molecules in organisms from bacteria to humans.</title>
        <authorList>
            <person name="Holland I.B."/>
            <person name="Blight M.A."/>
        </authorList>
    </citation>
    <scope>NUCLEOTIDE SEQUENCE</scope>
</reference>
<keyword evidence="2" id="KW-1003">Cell membrane</keyword>
<feature type="transmembrane region" description="Helical" evidence="6">
    <location>
        <begin position="188"/>
        <end position="208"/>
    </location>
</feature>
<dbReference type="AlphaFoldDB" id="A0A8B6X6C3"/>
<keyword evidence="7" id="KW-1185">Reference proteome</keyword>
<evidence type="ECO:0000256" key="4">
    <source>
        <dbReference type="ARBA" id="ARBA00022989"/>
    </source>
</evidence>
<proteinExistence type="predicted"/>
<dbReference type="PANTHER" id="PTHR43370:SF2">
    <property type="entry name" value="ABC TRANSPORTER PERMEASE PROTEIN"/>
    <property type="match status" value="1"/>
</dbReference>
<feature type="transmembrane region" description="Helical" evidence="6">
    <location>
        <begin position="241"/>
        <end position="263"/>
    </location>
</feature>
<dbReference type="Proteomes" id="UP000675920">
    <property type="component" value="Unplaced"/>
</dbReference>
<organism evidence="7 8">
    <name type="scientific">Derxia gummosa DSM 723</name>
    <dbReference type="NCBI Taxonomy" id="1121388"/>
    <lineage>
        <taxon>Bacteria</taxon>
        <taxon>Pseudomonadati</taxon>
        <taxon>Pseudomonadota</taxon>
        <taxon>Betaproteobacteria</taxon>
        <taxon>Burkholderiales</taxon>
        <taxon>Alcaligenaceae</taxon>
        <taxon>Derxia</taxon>
    </lineage>
</organism>
<evidence type="ECO:0000256" key="3">
    <source>
        <dbReference type="ARBA" id="ARBA00022692"/>
    </source>
</evidence>
<feature type="transmembrane region" description="Helical" evidence="6">
    <location>
        <begin position="137"/>
        <end position="159"/>
    </location>
</feature>
<name>A0A8B6X6C3_9BURK</name>
<evidence type="ECO:0000256" key="1">
    <source>
        <dbReference type="ARBA" id="ARBA00004651"/>
    </source>
</evidence>
<dbReference type="Pfam" id="PF02653">
    <property type="entry name" value="BPD_transp_2"/>
    <property type="match status" value="1"/>
</dbReference>
<feature type="transmembrane region" description="Helical" evidence="6">
    <location>
        <begin position="91"/>
        <end position="109"/>
    </location>
</feature>
<reference evidence="8" key="3">
    <citation type="submission" date="2025-08" db="UniProtKB">
        <authorList>
            <consortium name="RefSeq"/>
        </authorList>
    </citation>
    <scope>IDENTIFICATION</scope>
</reference>
<evidence type="ECO:0000313" key="7">
    <source>
        <dbReference type="Proteomes" id="UP000675920"/>
    </source>
</evidence>
<dbReference type="GO" id="GO:0022857">
    <property type="term" value="F:transmembrane transporter activity"/>
    <property type="evidence" value="ECO:0007669"/>
    <property type="project" value="InterPro"/>
</dbReference>
<feature type="transmembrane region" description="Helical" evidence="6">
    <location>
        <begin position="6"/>
        <end position="23"/>
    </location>
</feature>
<dbReference type="PANTHER" id="PTHR43370">
    <property type="entry name" value="SUGAR ABC TRANSPORTER INTEGRAL MEMBRANE PROTEIN-RELATED"/>
    <property type="match status" value="1"/>
</dbReference>
<sequence length="308" mass="31926">MSADTLIPIVVSSVGAATPLIYAATGELVVERSGVLNLGVEGMMLAGAIGAFAATVTTGSLALGLLAGMACGMALALLFGVLTLSLQTNQVATGLALTLFGVGLSAFAGRDYVGKVVEGMGGISIPVLSDIPVLGPLLFRFDLLVYGSIALAGATHWFLNRTRAGLIVRAAGESPSTAHAIGFKVISIRYLCVLFGGAMSGLAGAYLSCALTPMWIEGMTAGRGWIALALVVFATWKPWRVLLGAYLFGGVTVLQFHAQGFGLSIPSEFLSMLPYLATIVVLVIICRDPKIILLNQPVSLGKRFHPDA</sequence>
<comment type="subcellular location">
    <subcellularLocation>
        <location evidence="1">Cell membrane</location>
        <topology evidence="1">Multi-pass membrane protein</topology>
    </subcellularLocation>
</comment>
<feature type="transmembrane region" description="Helical" evidence="6">
    <location>
        <begin position="35"/>
        <end position="55"/>
    </location>
</feature>
<feature type="transmembrane region" description="Helical" evidence="6">
    <location>
        <begin position="269"/>
        <end position="286"/>
    </location>
</feature>
<dbReference type="CDD" id="cd06580">
    <property type="entry name" value="TM_PBP1_transp_TpRbsC_like"/>
    <property type="match status" value="1"/>
</dbReference>
<evidence type="ECO:0000313" key="8">
    <source>
        <dbReference type="RefSeq" id="WP_028312747.1"/>
    </source>
</evidence>
<evidence type="ECO:0000256" key="2">
    <source>
        <dbReference type="ARBA" id="ARBA00022475"/>
    </source>
</evidence>
<accession>A0A8B6X6C3</accession>
<feature type="transmembrane region" description="Helical" evidence="6">
    <location>
        <begin position="61"/>
        <end position="84"/>
    </location>
</feature>
<feature type="transmembrane region" description="Helical" evidence="6">
    <location>
        <begin position="214"/>
        <end position="234"/>
    </location>
</feature>
<protein>
    <submittedName>
        <fullName evidence="8">ABC transporter permease</fullName>
    </submittedName>
</protein>
<dbReference type="RefSeq" id="WP_028312747.1">
    <property type="nucleotide sequence ID" value="NZ_KI519499.1"/>
</dbReference>